<dbReference type="AlphaFoldDB" id="A0A1M5AKU9"/>
<organism evidence="1 2">
    <name type="scientific">Chryseobacterium vrystaatense</name>
    <dbReference type="NCBI Taxonomy" id="307480"/>
    <lineage>
        <taxon>Bacteria</taxon>
        <taxon>Pseudomonadati</taxon>
        <taxon>Bacteroidota</taxon>
        <taxon>Flavobacteriia</taxon>
        <taxon>Flavobacteriales</taxon>
        <taxon>Weeksellaceae</taxon>
        <taxon>Chryseobacterium group</taxon>
        <taxon>Chryseobacterium</taxon>
    </lineage>
</organism>
<protein>
    <submittedName>
        <fullName evidence="1">Uncharacterized protein</fullName>
    </submittedName>
</protein>
<name>A0A1M5AKU9_9FLAO</name>
<evidence type="ECO:0000313" key="1">
    <source>
        <dbReference type="EMBL" id="SHF30908.1"/>
    </source>
</evidence>
<evidence type="ECO:0000313" key="2">
    <source>
        <dbReference type="Proteomes" id="UP000184108"/>
    </source>
</evidence>
<dbReference type="EMBL" id="FQVE01000002">
    <property type="protein sequence ID" value="SHF30908.1"/>
    <property type="molecule type" value="Genomic_DNA"/>
</dbReference>
<reference evidence="2" key="1">
    <citation type="submission" date="2016-11" db="EMBL/GenBank/DDBJ databases">
        <authorList>
            <person name="Varghese N."/>
            <person name="Submissions S."/>
        </authorList>
    </citation>
    <scope>NUCLEOTIDE SEQUENCE [LARGE SCALE GENOMIC DNA]</scope>
    <source>
        <strain evidence="2">YR203</strain>
    </source>
</reference>
<dbReference type="Proteomes" id="UP000184108">
    <property type="component" value="Unassembled WGS sequence"/>
</dbReference>
<accession>A0A1M5AKU9</accession>
<gene>
    <name evidence="1" type="ORF">SAMN02787073_1961</name>
</gene>
<sequence length="300" mass="35399">MCTPNNEIKFCSCIEGDIYKIKNIYIWTLSRYTGTKESKRLGKIMIPTEDFENGISVENIISQLNTESIFDFEYTPQERDTLDIIFNAKNRTEYKYFTIIFRDQIWQEGRNPIFTSISKEIAAGEIKITYKEENIFLKHCENLKSKYGIEIPESIKVRCSNLKNDSQDPVYLAIKDFKEYKIFYTSEFMKYIAKKYFRIYPDTENSDRLQLMVDEAQNSFSLTEKKFVSKEANLSFINQCFNDLNKDLDECLSIAIPVQNDQYLIVEGRLSGRTVFKSKKDNRYFKNISQKLKYEGFELS</sequence>
<proteinExistence type="predicted"/>